<evidence type="ECO:0000256" key="6">
    <source>
        <dbReference type="SAM" id="MobiDB-lite"/>
    </source>
</evidence>
<dbReference type="PANTHER" id="PTHR13211:SF0">
    <property type="entry name" value="TELOMERASE CAJAL BODY PROTEIN 1"/>
    <property type="match status" value="1"/>
</dbReference>
<dbReference type="Proteomes" id="UP000549394">
    <property type="component" value="Unassembled WGS sequence"/>
</dbReference>
<comment type="caution">
    <text evidence="7">The sequence shown here is derived from an EMBL/GenBank/DDBJ whole genome shotgun (WGS) entry which is preliminary data.</text>
</comment>
<keyword evidence="2" id="KW-0677">Repeat</keyword>
<dbReference type="InterPro" id="IPR001680">
    <property type="entry name" value="WD40_rpt"/>
</dbReference>
<dbReference type="PANTHER" id="PTHR13211">
    <property type="entry name" value="TELOMERASE CAJAL BODY PROTEIN 1"/>
    <property type="match status" value="1"/>
</dbReference>
<dbReference type="Pfam" id="PF00400">
    <property type="entry name" value="WD40"/>
    <property type="match status" value="2"/>
</dbReference>
<dbReference type="GO" id="GO:0003723">
    <property type="term" value="F:RNA binding"/>
    <property type="evidence" value="ECO:0007669"/>
    <property type="project" value="TreeGrafter"/>
</dbReference>
<keyword evidence="1 5" id="KW-0853">WD repeat</keyword>
<feature type="region of interest" description="Disordered" evidence="6">
    <location>
        <begin position="1"/>
        <end position="62"/>
    </location>
</feature>
<gene>
    <name evidence="7" type="ORF">DGYR_LOCUS737</name>
</gene>
<evidence type="ECO:0000256" key="5">
    <source>
        <dbReference type="PROSITE-ProRule" id="PRU00221"/>
    </source>
</evidence>
<proteinExistence type="inferred from homology"/>
<dbReference type="EMBL" id="CAJFCJ010000001">
    <property type="protein sequence ID" value="CAD5111442.1"/>
    <property type="molecule type" value="Genomic_DNA"/>
</dbReference>
<sequence>MEADINTDSTPRQSPMETDLPFIGPQVPQEQNHEVEEQHKIETETLNDNKQEENIESKGSELEEGIDQADEKLPEIKTFTCNFNLKPKEIAIAKREFNKIPENFLKGCKWAPDGLCILTASNDSYLRLFNSPQQLYGTSDDEETPVEMASVVAIEDGDMIYDYAWYPCMSSADPQTCCFATTSRRCPVHLYDAFDGHLRASYRSYDNVDEMTSVYSINFNAEGEKLICGLNQQINVFDIAKPGRQYSSIKTAKKSVGQKGIISCIANCPQQPKLFAAGSYSTSTAIYCENTLSAQMMFEGQVGGITHLLFSNDGYYLFAGGRKDPEIICWDIRVGGIVYCLKRRVETNQRMFFDLDPSGRYLISGNHNQAVSIWDLKSAPKDVQNEAILIPLAVHKLHDDVINGISIHPSLPIVATGSGERKFPFPYEYDSDESEANVKGGEEIFDNSLKLWRWTVT</sequence>
<dbReference type="PROSITE" id="PS50082">
    <property type="entry name" value="WD_REPEATS_2"/>
    <property type="match status" value="1"/>
</dbReference>
<protein>
    <recommendedName>
        <fullName evidence="4">WD repeat-containing protein 79</fullName>
    </recommendedName>
</protein>
<reference evidence="7 8" key="1">
    <citation type="submission" date="2020-08" db="EMBL/GenBank/DDBJ databases">
        <authorList>
            <person name="Hejnol A."/>
        </authorList>
    </citation>
    <scope>NUCLEOTIDE SEQUENCE [LARGE SCALE GENOMIC DNA]</scope>
</reference>
<dbReference type="InterPro" id="IPR019775">
    <property type="entry name" value="WD40_repeat_CS"/>
</dbReference>
<dbReference type="InterPro" id="IPR015943">
    <property type="entry name" value="WD40/YVTN_repeat-like_dom_sf"/>
</dbReference>
<dbReference type="GO" id="GO:0015030">
    <property type="term" value="C:Cajal body"/>
    <property type="evidence" value="ECO:0007669"/>
    <property type="project" value="TreeGrafter"/>
</dbReference>
<evidence type="ECO:0000256" key="2">
    <source>
        <dbReference type="ARBA" id="ARBA00022737"/>
    </source>
</evidence>
<comment type="similarity">
    <text evidence="3">Belongs to the TCAB1 family.</text>
</comment>
<dbReference type="SMART" id="SM00320">
    <property type="entry name" value="WD40"/>
    <property type="match status" value="6"/>
</dbReference>
<dbReference type="PROSITE" id="PS00678">
    <property type="entry name" value="WD_REPEATS_1"/>
    <property type="match status" value="1"/>
</dbReference>
<dbReference type="OrthoDB" id="239865at2759"/>
<dbReference type="Gene3D" id="2.130.10.10">
    <property type="entry name" value="YVTN repeat-like/Quinoprotein amine dehydrogenase"/>
    <property type="match status" value="2"/>
</dbReference>
<evidence type="ECO:0000313" key="7">
    <source>
        <dbReference type="EMBL" id="CAD5111442.1"/>
    </source>
</evidence>
<keyword evidence="8" id="KW-1185">Reference proteome</keyword>
<feature type="repeat" description="WD" evidence="5">
    <location>
        <begin position="355"/>
        <end position="378"/>
    </location>
</feature>
<evidence type="ECO:0000313" key="8">
    <source>
        <dbReference type="Proteomes" id="UP000549394"/>
    </source>
</evidence>
<feature type="compositionally biased region" description="Basic and acidic residues" evidence="6">
    <location>
        <begin position="31"/>
        <end position="61"/>
    </location>
</feature>
<evidence type="ECO:0000256" key="3">
    <source>
        <dbReference type="ARBA" id="ARBA00038279"/>
    </source>
</evidence>
<accession>A0A7I8V5K8</accession>
<dbReference type="InterPro" id="IPR036322">
    <property type="entry name" value="WD40_repeat_dom_sf"/>
</dbReference>
<dbReference type="AlphaFoldDB" id="A0A7I8V5K8"/>
<dbReference type="GO" id="GO:0030576">
    <property type="term" value="P:Cajal body organization"/>
    <property type="evidence" value="ECO:0007669"/>
    <property type="project" value="TreeGrafter"/>
</dbReference>
<name>A0A7I8V5K8_9ANNE</name>
<evidence type="ECO:0000256" key="1">
    <source>
        <dbReference type="ARBA" id="ARBA00022574"/>
    </source>
</evidence>
<feature type="compositionally biased region" description="Polar residues" evidence="6">
    <location>
        <begin position="1"/>
        <end position="16"/>
    </location>
</feature>
<dbReference type="InterPro" id="IPR051150">
    <property type="entry name" value="SWT21/TCAB1_mRNA_Telomere"/>
</dbReference>
<evidence type="ECO:0000256" key="4">
    <source>
        <dbReference type="ARBA" id="ARBA00041558"/>
    </source>
</evidence>
<organism evidence="7 8">
    <name type="scientific">Dimorphilus gyrociliatus</name>
    <dbReference type="NCBI Taxonomy" id="2664684"/>
    <lineage>
        <taxon>Eukaryota</taxon>
        <taxon>Metazoa</taxon>
        <taxon>Spiralia</taxon>
        <taxon>Lophotrochozoa</taxon>
        <taxon>Annelida</taxon>
        <taxon>Polychaeta</taxon>
        <taxon>Polychaeta incertae sedis</taxon>
        <taxon>Dinophilidae</taxon>
        <taxon>Dimorphilus</taxon>
    </lineage>
</organism>
<dbReference type="SUPFAM" id="SSF50978">
    <property type="entry name" value="WD40 repeat-like"/>
    <property type="match status" value="1"/>
</dbReference>